<feature type="repeat" description="WD" evidence="6">
    <location>
        <begin position="316"/>
        <end position="353"/>
    </location>
</feature>
<comment type="similarity">
    <text evidence="5">Belongs to the WD repeat cdt2 family.</text>
</comment>
<dbReference type="InterPro" id="IPR036322">
    <property type="entry name" value="WD40_repeat_dom_sf"/>
</dbReference>
<dbReference type="GO" id="GO:0030674">
    <property type="term" value="F:protein-macromolecule adaptor activity"/>
    <property type="evidence" value="ECO:0007669"/>
    <property type="project" value="TreeGrafter"/>
</dbReference>
<gene>
    <name evidence="8" type="ORF">GcM1_235024</name>
</gene>
<keyword evidence="8" id="KW-0132">Cell division</keyword>
<dbReference type="InterPro" id="IPR051865">
    <property type="entry name" value="WD-repeat_CDT2_adapter"/>
</dbReference>
<feature type="repeat" description="WD" evidence="6">
    <location>
        <begin position="274"/>
        <end position="315"/>
    </location>
</feature>
<keyword evidence="8" id="KW-0131">Cell cycle</keyword>
<keyword evidence="2 6" id="KW-0853">WD repeat</keyword>
<evidence type="ECO:0000256" key="7">
    <source>
        <dbReference type="SAM" id="MobiDB-lite"/>
    </source>
</evidence>
<name>A0A420IKV0_9PEZI</name>
<dbReference type="SMART" id="SM00320">
    <property type="entry name" value="WD40"/>
    <property type="match status" value="6"/>
</dbReference>
<evidence type="ECO:0000256" key="4">
    <source>
        <dbReference type="ARBA" id="ARBA00022786"/>
    </source>
</evidence>
<keyword evidence="4" id="KW-0833">Ubl conjugation pathway</keyword>
<feature type="region of interest" description="Disordered" evidence="7">
    <location>
        <begin position="1"/>
        <end position="49"/>
    </location>
</feature>
<dbReference type="EMBL" id="MCBS01023574">
    <property type="protein sequence ID" value="RKF75153.1"/>
    <property type="molecule type" value="Genomic_DNA"/>
</dbReference>
<comment type="pathway">
    <text evidence="1">Protein modification; protein ubiquitination.</text>
</comment>
<protein>
    <submittedName>
        <fullName evidence="8">Cell division cycle protein cdt2</fullName>
    </submittedName>
</protein>
<dbReference type="Pfam" id="PF00400">
    <property type="entry name" value="WD40"/>
    <property type="match status" value="3"/>
</dbReference>
<dbReference type="SUPFAM" id="SSF50978">
    <property type="entry name" value="WD40 repeat-like"/>
    <property type="match status" value="1"/>
</dbReference>
<evidence type="ECO:0000256" key="6">
    <source>
        <dbReference type="PROSITE-ProRule" id="PRU00221"/>
    </source>
</evidence>
<organism evidence="8 9">
    <name type="scientific">Golovinomyces cichoracearum</name>
    <dbReference type="NCBI Taxonomy" id="62708"/>
    <lineage>
        <taxon>Eukaryota</taxon>
        <taxon>Fungi</taxon>
        <taxon>Dikarya</taxon>
        <taxon>Ascomycota</taxon>
        <taxon>Pezizomycotina</taxon>
        <taxon>Leotiomycetes</taxon>
        <taxon>Erysiphales</taxon>
        <taxon>Erysiphaceae</taxon>
        <taxon>Golovinomyces</taxon>
    </lineage>
</organism>
<dbReference type="PANTHER" id="PTHR22852">
    <property type="entry name" value="LETHAL 2 DENTICLELESS PROTEIN RETINOIC ACID-REGULATED NUCLEAR MATRIX-ASSOCIATED PROTEIN"/>
    <property type="match status" value="1"/>
</dbReference>
<comment type="caution">
    <text evidence="8">The sequence shown here is derived from an EMBL/GenBank/DDBJ whole genome shotgun (WGS) entry which is preliminary data.</text>
</comment>
<dbReference type="PANTHER" id="PTHR22852:SF0">
    <property type="entry name" value="DENTICLELESS PROTEIN HOMOLOG"/>
    <property type="match status" value="1"/>
</dbReference>
<proteinExistence type="inferred from homology"/>
<feature type="compositionally biased region" description="Polar residues" evidence="7">
    <location>
        <begin position="12"/>
        <end position="40"/>
    </location>
</feature>
<dbReference type="PROSITE" id="PS00678">
    <property type="entry name" value="WD_REPEATS_1"/>
    <property type="match status" value="1"/>
</dbReference>
<evidence type="ECO:0000256" key="1">
    <source>
        <dbReference type="ARBA" id="ARBA00004906"/>
    </source>
</evidence>
<evidence type="ECO:0000256" key="2">
    <source>
        <dbReference type="ARBA" id="ARBA00022574"/>
    </source>
</evidence>
<dbReference type="GO" id="GO:0005634">
    <property type="term" value="C:nucleus"/>
    <property type="evidence" value="ECO:0007669"/>
    <property type="project" value="TreeGrafter"/>
</dbReference>
<dbReference type="Proteomes" id="UP000285326">
    <property type="component" value="Unassembled WGS sequence"/>
</dbReference>
<feature type="repeat" description="WD" evidence="6">
    <location>
        <begin position="620"/>
        <end position="650"/>
    </location>
</feature>
<reference evidence="8 9" key="1">
    <citation type="journal article" date="2018" name="BMC Genomics">
        <title>Comparative genome analyses reveal sequence features reflecting distinct modes of host-adaptation between dicot and monocot powdery mildew.</title>
        <authorList>
            <person name="Wu Y."/>
            <person name="Ma X."/>
            <person name="Pan Z."/>
            <person name="Kale S.D."/>
            <person name="Song Y."/>
            <person name="King H."/>
            <person name="Zhang Q."/>
            <person name="Presley C."/>
            <person name="Deng X."/>
            <person name="Wei C.I."/>
            <person name="Xiao S."/>
        </authorList>
    </citation>
    <scope>NUCLEOTIDE SEQUENCE [LARGE SCALE GENOMIC DNA]</scope>
    <source>
        <strain evidence="8">UMSG1</strain>
    </source>
</reference>
<dbReference type="InterPro" id="IPR001680">
    <property type="entry name" value="WD40_rpt"/>
</dbReference>
<dbReference type="InterPro" id="IPR015943">
    <property type="entry name" value="WD40/YVTN_repeat-like_dom_sf"/>
</dbReference>
<dbReference type="Gene3D" id="2.130.10.10">
    <property type="entry name" value="YVTN repeat-like/Quinoprotein amine dehydrogenase"/>
    <property type="match status" value="3"/>
</dbReference>
<dbReference type="PROSITE" id="PS50294">
    <property type="entry name" value="WD_REPEATS_REGION"/>
    <property type="match status" value="1"/>
</dbReference>
<evidence type="ECO:0000256" key="3">
    <source>
        <dbReference type="ARBA" id="ARBA00022737"/>
    </source>
</evidence>
<sequence length="686" mass="76878">MKVQIVNHRTVDLTSNQATSPKSNSNIFSPPMSSDSLSRNCRQRKDPSVTPRKFRRFFTPRNIESLEARSPETFLETIEVSSTGGNIRSCSIRRFEDLNTSPLENLLPDKKRRLNTSSSCSAYAAGEKDLNLAKGCTPDPQNESHTLSPCERAYRISNNRIEKSNISKRILPLRSRGLAGQIFERSFGNSFGFEGQSHIYPVNSYEDHTGNFYSTQDDAHVSISLEGQERTIPFCAVACNTNSLVAVGDEDGRVRFLEAAQKENILFKDIYLSFRVHQNAIIDMSLSEDDFRLVTASGDQSSRVVDIKTQTTISILGVHTASLKQARFQPGSSNNNVIVTSSRDGSIHLWDLRCKGYDKPQIEIQNSTLPGESESLHYGAITNSIYDAHKLMRYPITHSNVVDTPTRGETAGRFGDVSVTAIQFLSSERNHLLISASEADSTVKLWDIRNLHFGRRRNQVPLSSTEKPQSHNKWRHFGISSMNVSSDGTRLFTLCKDNTIYAYSTTHLILGQTPDLNIPNNMCRRLNNPTRQGLGPIYGFRHPQFHATTFYVKSAIRKPVQGRCELLAVGSSDGCAVLFPTDERYFSNKPPKDGTKFFDSWNNRTDDRSISISTHGTALIQGHNREVGSLSWTYDGSLVTVGDDFLVRLWREGREASNLRARGEQSGRNWGCGWSEVNGDYDKDDT</sequence>
<evidence type="ECO:0000313" key="9">
    <source>
        <dbReference type="Proteomes" id="UP000285326"/>
    </source>
</evidence>
<evidence type="ECO:0000313" key="8">
    <source>
        <dbReference type="EMBL" id="RKF75153.1"/>
    </source>
</evidence>
<accession>A0A420IKV0</accession>
<dbReference type="GO" id="GO:0043161">
    <property type="term" value="P:proteasome-mediated ubiquitin-dependent protein catabolic process"/>
    <property type="evidence" value="ECO:0007669"/>
    <property type="project" value="TreeGrafter"/>
</dbReference>
<dbReference type="PROSITE" id="PS50082">
    <property type="entry name" value="WD_REPEATS_2"/>
    <property type="match status" value="3"/>
</dbReference>
<evidence type="ECO:0000256" key="5">
    <source>
        <dbReference type="ARBA" id="ARBA00038344"/>
    </source>
</evidence>
<keyword evidence="3" id="KW-0677">Repeat</keyword>
<dbReference type="GO" id="GO:0051301">
    <property type="term" value="P:cell division"/>
    <property type="evidence" value="ECO:0007669"/>
    <property type="project" value="UniProtKB-KW"/>
</dbReference>
<dbReference type="AlphaFoldDB" id="A0A420IKV0"/>
<dbReference type="InterPro" id="IPR019775">
    <property type="entry name" value="WD40_repeat_CS"/>
</dbReference>